<proteinExistence type="predicted"/>
<comment type="caution">
    <text evidence="1">The sequence shown here is derived from an EMBL/GenBank/DDBJ whole genome shotgun (WGS) entry which is preliminary data.</text>
</comment>
<sequence length="109" mass="12637">MCNGAFASHLDLEYSVGKQMPLYVRQITFCPYLGKLIAGRFVRLFERHVIYEMMSLDDAIMSRFSKTRSVNIRFNPDKATKGYQKVAPEVMGWNENSKFFHSNKAEPYA</sequence>
<keyword evidence="2" id="KW-1185">Reference proteome</keyword>
<dbReference type="Proteomes" id="UP000499080">
    <property type="component" value="Unassembled WGS sequence"/>
</dbReference>
<evidence type="ECO:0000313" key="1">
    <source>
        <dbReference type="EMBL" id="GBL54776.1"/>
    </source>
</evidence>
<name>A0A4Y1ZK67_ARAVE</name>
<dbReference type="EMBL" id="BGPR01075335">
    <property type="protein sequence ID" value="GBL54776.1"/>
    <property type="molecule type" value="Genomic_DNA"/>
</dbReference>
<evidence type="ECO:0000313" key="2">
    <source>
        <dbReference type="Proteomes" id="UP000499080"/>
    </source>
</evidence>
<reference evidence="1 2" key="1">
    <citation type="journal article" date="2019" name="Sci. Rep.">
        <title>Orb-weaving spider Araneus ventricosus genome elucidates the spidroin gene catalogue.</title>
        <authorList>
            <person name="Kono N."/>
            <person name="Nakamura H."/>
            <person name="Ohtoshi R."/>
            <person name="Moran D.A.P."/>
            <person name="Shinohara A."/>
            <person name="Yoshida Y."/>
            <person name="Fujiwara M."/>
            <person name="Mori M."/>
            <person name="Tomita M."/>
            <person name="Arakawa K."/>
        </authorList>
    </citation>
    <scope>NUCLEOTIDE SEQUENCE [LARGE SCALE GENOMIC DNA]</scope>
</reference>
<protein>
    <submittedName>
        <fullName evidence="1">Uncharacterized protein</fullName>
    </submittedName>
</protein>
<dbReference type="AlphaFoldDB" id="A0A4Y1ZK67"/>
<gene>
    <name evidence="1" type="ORF">AVEN_215253_1</name>
</gene>
<accession>A0A4Y1ZK67</accession>
<organism evidence="1 2">
    <name type="scientific">Araneus ventricosus</name>
    <name type="common">Orbweaver spider</name>
    <name type="synonym">Epeira ventricosa</name>
    <dbReference type="NCBI Taxonomy" id="182803"/>
    <lineage>
        <taxon>Eukaryota</taxon>
        <taxon>Metazoa</taxon>
        <taxon>Ecdysozoa</taxon>
        <taxon>Arthropoda</taxon>
        <taxon>Chelicerata</taxon>
        <taxon>Arachnida</taxon>
        <taxon>Araneae</taxon>
        <taxon>Araneomorphae</taxon>
        <taxon>Entelegynae</taxon>
        <taxon>Araneoidea</taxon>
        <taxon>Araneidae</taxon>
        <taxon>Araneus</taxon>
    </lineage>
</organism>